<feature type="domain" description="TfoX N-terminal" evidence="2">
    <location>
        <begin position="13"/>
        <end position="95"/>
    </location>
</feature>
<dbReference type="Pfam" id="PF04993">
    <property type="entry name" value="TfoX_N"/>
    <property type="match status" value="1"/>
</dbReference>
<feature type="region of interest" description="Disordered" evidence="1">
    <location>
        <begin position="97"/>
        <end position="122"/>
    </location>
</feature>
<dbReference type="SUPFAM" id="SSF159894">
    <property type="entry name" value="YgaC/TfoX-N like"/>
    <property type="match status" value="1"/>
</dbReference>
<proteinExistence type="predicted"/>
<dbReference type="InParanoid" id="A0A371RFG5"/>
<accession>A0A371RFG5</accession>
<sequence length="122" mass="13528">MSVRPETRDYILDQLSAAGDVSARRMFGEMGLYCDGKFVGVICNDELFFKQTEQGRAFLPRLGLRPPYPGAHPYLHVTGDVLEDAGRAAELLKITTAALPMPPPRRPSRRKRAIRSEGEPSA</sequence>
<name>A0A371RFG5_9PROT</name>
<dbReference type="InterPro" id="IPR007076">
    <property type="entry name" value="TfoX_N"/>
</dbReference>
<dbReference type="Proteomes" id="UP000264589">
    <property type="component" value="Unassembled WGS sequence"/>
</dbReference>
<dbReference type="EMBL" id="QUQO01000001">
    <property type="protein sequence ID" value="RFB04183.1"/>
    <property type="molecule type" value="Genomic_DNA"/>
</dbReference>
<evidence type="ECO:0000259" key="2">
    <source>
        <dbReference type="Pfam" id="PF04993"/>
    </source>
</evidence>
<dbReference type="OrthoDB" id="1524907at2"/>
<reference evidence="3 4" key="1">
    <citation type="submission" date="2018-08" db="EMBL/GenBank/DDBJ databases">
        <title>Parvularcula sp. SM1705, isolated from surface water of the South Sea China.</title>
        <authorList>
            <person name="Sun L."/>
        </authorList>
    </citation>
    <scope>NUCLEOTIDE SEQUENCE [LARGE SCALE GENOMIC DNA]</scope>
    <source>
        <strain evidence="3 4">SM1705</strain>
    </source>
</reference>
<protein>
    <submittedName>
        <fullName evidence="3">Competence protein TfoX</fullName>
    </submittedName>
</protein>
<organism evidence="3 4">
    <name type="scientific">Parvularcula marina</name>
    <dbReference type="NCBI Taxonomy" id="2292771"/>
    <lineage>
        <taxon>Bacteria</taxon>
        <taxon>Pseudomonadati</taxon>
        <taxon>Pseudomonadota</taxon>
        <taxon>Alphaproteobacteria</taxon>
        <taxon>Parvularculales</taxon>
        <taxon>Parvularculaceae</taxon>
        <taxon>Parvularcula</taxon>
    </lineage>
</organism>
<comment type="caution">
    <text evidence="3">The sequence shown here is derived from an EMBL/GenBank/DDBJ whole genome shotgun (WGS) entry which is preliminary data.</text>
</comment>
<evidence type="ECO:0000313" key="4">
    <source>
        <dbReference type="Proteomes" id="UP000264589"/>
    </source>
</evidence>
<dbReference type="AlphaFoldDB" id="A0A371RFG5"/>
<evidence type="ECO:0000313" key="3">
    <source>
        <dbReference type="EMBL" id="RFB04183.1"/>
    </source>
</evidence>
<dbReference type="Gene3D" id="3.30.1460.30">
    <property type="entry name" value="YgaC/TfoX-N like chaperone"/>
    <property type="match status" value="1"/>
</dbReference>
<evidence type="ECO:0000256" key="1">
    <source>
        <dbReference type="SAM" id="MobiDB-lite"/>
    </source>
</evidence>
<keyword evidence="4" id="KW-1185">Reference proteome</keyword>
<gene>
    <name evidence="3" type="ORF">DX908_02130</name>
</gene>
<dbReference type="RefSeq" id="WP_116390811.1">
    <property type="nucleotide sequence ID" value="NZ_QUQO01000001.1"/>
</dbReference>